<sequence length="433" mass="44418">MKKFHRVAAIAAAALVGLSGLAGFSSPAGATGADCVTAAEAKYQHTFNGPAGTASIEITNGPLCAGQEQAFSLVSYTAPSAKFSVPQYVLESSTDRLTAPTGAEKLTRSKLEFKVEVPECFTQVDFVFGDQIIDPLTDKSDRYNDRKVGSQNGEGSRSTAKPGNPQSAWYNGGSGTCVAAPAVEALSDCDGTVTLKLINRSTSSAPFVITADNGFSKTETLAVRAEPVSVTVPAADAGNIRVTSRGTELFQGGWTKPEDCKTPEVGKPEGSVTSDCNGLTFTVKNPENGAVVTATFTPNQGAAQTVTAQPGDTKIVVFKGFEGLKVTVSNGLDVLNGEVVWTEPKDCSAESSPSATPSQTPSETPSATPSESVSTSTSTSPVATTPVAGDDEDGSLPLTGSAAAGIAGGAFLLLVAGAVLFILARRRKVNFTA</sequence>
<comment type="caution">
    <text evidence="4">The sequence shown here is derived from an EMBL/GenBank/DDBJ whole genome shotgun (WGS) entry which is preliminary data.</text>
</comment>
<feature type="signal peptide" evidence="3">
    <location>
        <begin position="1"/>
        <end position="30"/>
    </location>
</feature>
<evidence type="ECO:0000256" key="1">
    <source>
        <dbReference type="SAM" id="MobiDB-lite"/>
    </source>
</evidence>
<name>A0ABV8IVW8_9ACTN</name>
<dbReference type="RefSeq" id="WP_378068757.1">
    <property type="nucleotide sequence ID" value="NZ_JBHSBL010000018.1"/>
</dbReference>
<reference evidence="5" key="1">
    <citation type="journal article" date="2019" name="Int. J. Syst. Evol. Microbiol.">
        <title>The Global Catalogue of Microorganisms (GCM) 10K type strain sequencing project: providing services to taxonomists for standard genome sequencing and annotation.</title>
        <authorList>
            <consortium name="The Broad Institute Genomics Platform"/>
            <consortium name="The Broad Institute Genome Sequencing Center for Infectious Disease"/>
            <person name="Wu L."/>
            <person name="Ma J."/>
        </authorList>
    </citation>
    <scope>NUCLEOTIDE SEQUENCE [LARGE SCALE GENOMIC DNA]</scope>
    <source>
        <strain evidence="5">TBRC 5832</strain>
    </source>
</reference>
<keyword evidence="2" id="KW-0472">Membrane</keyword>
<feature type="transmembrane region" description="Helical" evidence="2">
    <location>
        <begin position="402"/>
        <end position="424"/>
    </location>
</feature>
<accession>A0ABV8IVW8</accession>
<proteinExistence type="predicted"/>
<dbReference type="Proteomes" id="UP001595867">
    <property type="component" value="Unassembled WGS sequence"/>
</dbReference>
<evidence type="ECO:0000313" key="5">
    <source>
        <dbReference type="Proteomes" id="UP001595867"/>
    </source>
</evidence>
<gene>
    <name evidence="4" type="ORF">ACFO0C_23185</name>
</gene>
<dbReference type="EMBL" id="JBHSBL010000018">
    <property type="protein sequence ID" value="MFC4067846.1"/>
    <property type="molecule type" value="Genomic_DNA"/>
</dbReference>
<feature type="compositionally biased region" description="Basic and acidic residues" evidence="1">
    <location>
        <begin position="139"/>
        <end position="148"/>
    </location>
</feature>
<evidence type="ECO:0000313" key="4">
    <source>
        <dbReference type="EMBL" id="MFC4067846.1"/>
    </source>
</evidence>
<evidence type="ECO:0000256" key="3">
    <source>
        <dbReference type="SAM" id="SignalP"/>
    </source>
</evidence>
<feature type="region of interest" description="Disordered" evidence="1">
    <location>
        <begin position="345"/>
        <end position="394"/>
    </location>
</feature>
<evidence type="ECO:0000256" key="2">
    <source>
        <dbReference type="SAM" id="Phobius"/>
    </source>
</evidence>
<keyword evidence="2" id="KW-1133">Transmembrane helix</keyword>
<organism evidence="4 5">
    <name type="scientific">Actinoplanes subglobosus</name>
    <dbReference type="NCBI Taxonomy" id="1547892"/>
    <lineage>
        <taxon>Bacteria</taxon>
        <taxon>Bacillati</taxon>
        <taxon>Actinomycetota</taxon>
        <taxon>Actinomycetes</taxon>
        <taxon>Micromonosporales</taxon>
        <taxon>Micromonosporaceae</taxon>
        <taxon>Actinoplanes</taxon>
    </lineage>
</organism>
<protein>
    <submittedName>
        <fullName evidence="4">Uncharacterized protein</fullName>
    </submittedName>
</protein>
<feature type="compositionally biased region" description="Low complexity" evidence="1">
    <location>
        <begin position="349"/>
        <end position="388"/>
    </location>
</feature>
<feature type="region of interest" description="Disordered" evidence="1">
    <location>
        <begin position="139"/>
        <end position="168"/>
    </location>
</feature>
<feature type="chain" id="PRO_5045495479" evidence="3">
    <location>
        <begin position="31"/>
        <end position="433"/>
    </location>
</feature>
<feature type="compositionally biased region" description="Polar residues" evidence="1">
    <location>
        <begin position="149"/>
        <end position="168"/>
    </location>
</feature>
<keyword evidence="3" id="KW-0732">Signal</keyword>
<keyword evidence="2" id="KW-0812">Transmembrane</keyword>
<keyword evidence="5" id="KW-1185">Reference proteome</keyword>